<dbReference type="InParanoid" id="A0A286UIM2"/>
<dbReference type="EMBL" id="NBII01000004">
    <property type="protein sequence ID" value="PAV19325.1"/>
    <property type="molecule type" value="Genomic_DNA"/>
</dbReference>
<keyword evidence="2" id="KW-1185">Reference proteome</keyword>
<sequence>MIDSPSNFHIRIVLSTGLDAKRYSFGSGENETLHTITAPLSDPVKKYLPPTETAVAVNRLSELEFVSIYPPSTSHVLIVPSEDPDARRVPSGAWESERILLVCPLNILERACRLVSMQLNVPNPFQIQSTYTA</sequence>
<dbReference type="Proteomes" id="UP000217199">
    <property type="component" value="Unassembled WGS sequence"/>
</dbReference>
<organism evidence="1 2">
    <name type="scientific">Pyrrhoderma noxium</name>
    <dbReference type="NCBI Taxonomy" id="2282107"/>
    <lineage>
        <taxon>Eukaryota</taxon>
        <taxon>Fungi</taxon>
        <taxon>Dikarya</taxon>
        <taxon>Basidiomycota</taxon>
        <taxon>Agaricomycotina</taxon>
        <taxon>Agaricomycetes</taxon>
        <taxon>Hymenochaetales</taxon>
        <taxon>Hymenochaetaceae</taxon>
        <taxon>Pyrrhoderma</taxon>
    </lineage>
</organism>
<accession>A0A286UIM2</accession>
<protein>
    <submittedName>
        <fullName evidence="1">Uncharacterized protein</fullName>
    </submittedName>
</protein>
<proteinExistence type="predicted"/>
<gene>
    <name evidence="1" type="ORF">PNOK_0425900</name>
</gene>
<dbReference type="AlphaFoldDB" id="A0A286UIM2"/>
<name>A0A286UIM2_9AGAM</name>
<evidence type="ECO:0000313" key="2">
    <source>
        <dbReference type="Proteomes" id="UP000217199"/>
    </source>
</evidence>
<comment type="caution">
    <text evidence="1">The sequence shown here is derived from an EMBL/GenBank/DDBJ whole genome shotgun (WGS) entry which is preliminary data.</text>
</comment>
<reference evidence="1 2" key="1">
    <citation type="journal article" date="2017" name="Mol. Ecol.">
        <title>Comparative and population genomic landscape of Phellinus noxius: A hypervariable fungus causing root rot in trees.</title>
        <authorList>
            <person name="Chung C.L."/>
            <person name="Lee T.J."/>
            <person name="Akiba M."/>
            <person name="Lee H.H."/>
            <person name="Kuo T.H."/>
            <person name="Liu D."/>
            <person name="Ke H.M."/>
            <person name="Yokoi T."/>
            <person name="Roa M.B."/>
            <person name="Lu M.J."/>
            <person name="Chang Y.Y."/>
            <person name="Ann P.J."/>
            <person name="Tsai J.N."/>
            <person name="Chen C.Y."/>
            <person name="Tzean S.S."/>
            <person name="Ota Y."/>
            <person name="Hattori T."/>
            <person name="Sahashi N."/>
            <person name="Liou R.F."/>
            <person name="Kikuchi T."/>
            <person name="Tsai I.J."/>
        </authorList>
    </citation>
    <scope>NUCLEOTIDE SEQUENCE [LARGE SCALE GENOMIC DNA]</scope>
    <source>
        <strain evidence="1 2">FFPRI411160</strain>
    </source>
</reference>
<evidence type="ECO:0000313" key="1">
    <source>
        <dbReference type="EMBL" id="PAV19325.1"/>
    </source>
</evidence>